<accession>A0ABY5DBH1</accession>
<protein>
    <submittedName>
        <fullName evidence="1">Uncharacterized protein</fullName>
    </submittedName>
</protein>
<evidence type="ECO:0000313" key="1">
    <source>
        <dbReference type="EMBL" id="USY20725.1"/>
    </source>
</evidence>
<organism evidence="1 2">
    <name type="scientific">Nocardiopsis exhalans</name>
    <dbReference type="NCBI Taxonomy" id="163604"/>
    <lineage>
        <taxon>Bacteria</taxon>
        <taxon>Bacillati</taxon>
        <taxon>Actinomycetota</taxon>
        <taxon>Actinomycetes</taxon>
        <taxon>Streptosporangiales</taxon>
        <taxon>Nocardiopsidaceae</taxon>
        <taxon>Nocardiopsis</taxon>
    </lineage>
</organism>
<reference evidence="1" key="1">
    <citation type="submission" date="2022-06" db="EMBL/GenBank/DDBJ databases">
        <authorList>
            <person name="Ping M."/>
        </authorList>
    </citation>
    <scope>NUCLEOTIDE SEQUENCE</scope>
    <source>
        <strain evidence="1">JCM11759T</strain>
    </source>
</reference>
<dbReference type="RefSeq" id="WP_254419758.1">
    <property type="nucleotide sequence ID" value="NZ_CP099837.1"/>
</dbReference>
<evidence type="ECO:0000313" key="2">
    <source>
        <dbReference type="Proteomes" id="UP001055940"/>
    </source>
</evidence>
<keyword evidence="2" id="KW-1185">Reference proteome</keyword>
<dbReference type="EMBL" id="CP099837">
    <property type="protein sequence ID" value="USY20725.1"/>
    <property type="molecule type" value="Genomic_DNA"/>
</dbReference>
<gene>
    <name evidence="1" type="ORF">NE857_03445</name>
</gene>
<dbReference type="Proteomes" id="UP001055940">
    <property type="component" value="Chromosome"/>
</dbReference>
<sequence>MRAIGIIGRRVLARSVRPAPNRPTPAWITSQLRARRLAEATGDYEAAIARELAVRGEAARLYRTQGPSEDARYAALVHLRAEAARTAAGNTLFELHAHHSVPA</sequence>
<proteinExistence type="predicted"/>
<name>A0ABY5DBH1_9ACTN</name>